<feature type="domain" description="G" evidence="1">
    <location>
        <begin position="78"/>
        <end position="187"/>
    </location>
</feature>
<gene>
    <name evidence="2" type="ORF">TPHV1_90005</name>
</gene>
<dbReference type="RefSeq" id="WP_081718817.1">
    <property type="nucleotide sequence ID" value="NZ_CP031394.1"/>
</dbReference>
<dbReference type="InterPro" id="IPR027417">
    <property type="entry name" value="P-loop_NTPase"/>
</dbReference>
<dbReference type="Gene3D" id="3.40.50.300">
    <property type="entry name" value="P-loop containing nucleotide triphosphate hydrolases"/>
    <property type="match status" value="1"/>
</dbReference>
<dbReference type="GO" id="GO:0005525">
    <property type="term" value="F:GTP binding"/>
    <property type="evidence" value="ECO:0007669"/>
    <property type="project" value="InterPro"/>
</dbReference>
<dbReference type="CDD" id="cd00882">
    <property type="entry name" value="Ras_like_GTPase"/>
    <property type="match status" value="1"/>
</dbReference>
<evidence type="ECO:0000259" key="1">
    <source>
        <dbReference type="Pfam" id="PF01926"/>
    </source>
</evidence>
<reference evidence="3" key="1">
    <citation type="submission" date="2015-01" db="EMBL/GenBank/DDBJ databases">
        <authorList>
            <person name="Manzoor Shahid"/>
            <person name="Zubair Saima"/>
        </authorList>
    </citation>
    <scope>NUCLEOTIDE SEQUENCE [LARGE SCALE GENOMIC DNA]</scope>
    <source>
        <strain evidence="3">V1</strain>
    </source>
</reference>
<organism evidence="2 3">
    <name type="scientific">Treponema phagedenis</name>
    <dbReference type="NCBI Taxonomy" id="162"/>
    <lineage>
        <taxon>Bacteria</taxon>
        <taxon>Pseudomonadati</taxon>
        <taxon>Spirochaetota</taxon>
        <taxon>Spirochaetia</taxon>
        <taxon>Spirochaetales</taxon>
        <taxon>Treponemataceae</taxon>
        <taxon>Treponema</taxon>
    </lineage>
</organism>
<sequence>MYRTNIQGFLFNWIYSQKGIVVGNSCSFEDIYKNMTNLFYSVDFLPQEILEEIKRKVFNIPELKTLIQKVKNKRAPRFVLIGDSGAGKSTLINAIAGYYAVQESDVHASTKNAEHIHIKDEDGKTLWEFLDTRGVSEQSKTPVTKAEDQLINDINTMSPDAIVYVRKADDRTNIDSKLAFLKNITEKMYETKKVLPSIIVVSSQCDKLTPSSICDPKIYTKNKRKMANIKERENQLEKLFREHSLNVKTILSTSVLVEWSLKSEKLIGLSKKEQMQYLKIDYRYNIDLLREMIMDSLQSESSKISFSMFLRVRESLAEKITEIFADVSSHLALSPMSAADILSSLRVLLVMFIAVLSGQKLSRESADEKIALFYEEDLRFSFFDMVQEISSSFTTTFFAKGSVVSAKTAAEEMKLIGSKSREFFNG</sequence>
<dbReference type="Proteomes" id="UP000042527">
    <property type="component" value="Unassembled WGS sequence"/>
</dbReference>
<dbReference type="AlphaFoldDB" id="A0A0B7H338"/>
<keyword evidence="3" id="KW-1185">Reference proteome</keyword>
<dbReference type="Pfam" id="PF01926">
    <property type="entry name" value="MMR_HSR1"/>
    <property type="match status" value="1"/>
</dbReference>
<evidence type="ECO:0000313" key="3">
    <source>
        <dbReference type="Proteomes" id="UP000042527"/>
    </source>
</evidence>
<proteinExistence type="predicted"/>
<accession>A0A0B7H338</accession>
<dbReference type="SUPFAM" id="SSF52540">
    <property type="entry name" value="P-loop containing nucleoside triphosphate hydrolases"/>
    <property type="match status" value="1"/>
</dbReference>
<dbReference type="OrthoDB" id="9809485at2"/>
<dbReference type="EMBL" id="CDNC01000051">
    <property type="protein sequence ID" value="CEM63376.1"/>
    <property type="molecule type" value="Genomic_DNA"/>
</dbReference>
<evidence type="ECO:0000313" key="2">
    <source>
        <dbReference type="EMBL" id="CEM63376.1"/>
    </source>
</evidence>
<protein>
    <recommendedName>
        <fullName evidence="1">G domain-containing protein</fullName>
    </recommendedName>
</protein>
<name>A0A0B7H338_TREPH</name>
<dbReference type="InterPro" id="IPR006073">
    <property type="entry name" value="GTP-bd"/>
</dbReference>